<dbReference type="RefSeq" id="WP_113933073.1">
    <property type="nucleotide sequence ID" value="NZ_JACCEU010000005.1"/>
</dbReference>
<dbReference type="EMBL" id="QNRQ01000004">
    <property type="protein sequence ID" value="RBP40112.1"/>
    <property type="molecule type" value="Genomic_DNA"/>
</dbReference>
<organism evidence="3 4">
    <name type="scientific">Eoetvoesiella caeni</name>
    <dbReference type="NCBI Taxonomy" id="645616"/>
    <lineage>
        <taxon>Bacteria</taxon>
        <taxon>Pseudomonadati</taxon>
        <taxon>Pseudomonadota</taxon>
        <taxon>Betaproteobacteria</taxon>
        <taxon>Burkholderiales</taxon>
        <taxon>Alcaligenaceae</taxon>
        <taxon>Eoetvoesiella</taxon>
    </lineage>
</organism>
<accession>A0A366HEA3</accession>
<reference evidence="3 4" key="1">
    <citation type="submission" date="2018-06" db="EMBL/GenBank/DDBJ databases">
        <title>Genomic Encyclopedia of Type Strains, Phase IV (KMG-IV): sequencing the most valuable type-strain genomes for metagenomic binning, comparative biology and taxonomic classification.</title>
        <authorList>
            <person name="Goeker M."/>
        </authorList>
    </citation>
    <scope>NUCLEOTIDE SEQUENCE [LARGE SCALE GENOMIC DNA]</scope>
    <source>
        <strain evidence="3 4">DSM 25520</strain>
    </source>
</reference>
<comment type="caution">
    <text evidence="3">The sequence shown here is derived from an EMBL/GenBank/DDBJ whole genome shotgun (WGS) entry which is preliminary data.</text>
</comment>
<dbReference type="InterPro" id="IPR008687">
    <property type="entry name" value="MobC"/>
</dbReference>
<sequence>MSLDRPPIAEEFRNAAEHSPSRAATSGKSAPPFSLRLSAAERAELLRRAGSRPLGAYIRSCLLDGAESPRRAHRQPVKDEQALARVLGELGKAKLANNLNQLAKAANLGSLSVGPETEQAIVEACQEIRRMRETLMVALGLRW</sequence>
<dbReference type="AlphaFoldDB" id="A0A366HEA3"/>
<dbReference type="Pfam" id="PF05713">
    <property type="entry name" value="MobC"/>
    <property type="match status" value="1"/>
</dbReference>
<evidence type="ECO:0000313" key="4">
    <source>
        <dbReference type="Proteomes" id="UP000253628"/>
    </source>
</evidence>
<feature type="region of interest" description="Disordered" evidence="1">
    <location>
        <begin position="1"/>
        <end position="33"/>
    </location>
</feature>
<dbReference type="OrthoDB" id="8548224at2"/>
<keyword evidence="4" id="KW-1185">Reference proteome</keyword>
<gene>
    <name evidence="3" type="ORF">DFR37_104209</name>
</gene>
<feature type="compositionally biased region" description="Basic and acidic residues" evidence="1">
    <location>
        <begin position="7"/>
        <end position="20"/>
    </location>
</feature>
<evidence type="ECO:0000259" key="2">
    <source>
        <dbReference type="Pfam" id="PF05713"/>
    </source>
</evidence>
<evidence type="ECO:0000313" key="3">
    <source>
        <dbReference type="EMBL" id="RBP40112.1"/>
    </source>
</evidence>
<name>A0A366HEA3_9BURK</name>
<dbReference type="Proteomes" id="UP000253628">
    <property type="component" value="Unassembled WGS sequence"/>
</dbReference>
<protein>
    <submittedName>
        <fullName evidence="3">Mobilization protein MobC</fullName>
    </submittedName>
</protein>
<proteinExistence type="predicted"/>
<feature type="domain" description="Bacterial mobilisation" evidence="2">
    <location>
        <begin position="94"/>
        <end position="127"/>
    </location>
</feature>
<evidence type="ECO:0000256" key="1">
    <source>
        <dbReference type="SAM" id="MobiDB-lite"/>
    </source>
</evidence>